<sequence length="213" mass="23100">MVWTDAQGRALTDHPRPSVAVDVAVLTVLDGGLRVLVVDGPVGRALPGTFLHPGERLADAATRALRDKAGVGDLAFHQLGLYDDPARDDRGWVLSMAHGSASAAHTLPTDAELVEVVDGRPVHPLAFDHDDMVVAAVLDLRARYADDADPDDLLGDRFTLLELRRVHEAIAGRPLPKDTFRRRMLSHVEGTGELVTADAGRPAELFRRMSDTR</sequence>
<keyword evidence="3" id="KW-1185">Reference proteome</keyword>
<organism evidence="2 3">
    <name type="scientific">Williamsia maris</name>
    <dbReference type="NCBI Taxonomy" id="72806"/>
    <lineage>
        <taxon>Bacteria</taxon>
        <taxon>Bacillati</taxon>
        <taxon>Actinomycetota</taxon>
        <taxon>Actinomycetes</taxon>
        <taxon>Mycobacteriales</taxon>
        <taxon>Nocardiaceae</taxon>
        <taxon>Williamsia</taxon>
    </lineage>
</organism>
<dbReference type="Pfam" id="PF21906">
    <property type="entry name" value="WHD_NrtR"/>
    <property type="match status" value="1"/>
</dbReference>
<dbReference type="InterPro" id="IPR036388">
    <property type="entry name" value="WH-like_DNA-bd_sf"/>
</dbReference>
<dbReference type="InterPro" id="IPR036390">
    <property type="entry name" value="WH_DNA-bd_sf"/>
</dbReference>
<proteinExistence type="predicted"/>
<dbReference type="Proteomes" id="UP001206895">
    <property type="component" value="Unassembled WGS sequence"/>
</dbReference>
<name>A0ABT1HAM0_9NOCA</name>
<dbReference type="Gene3D" id="1.10.10.10">
    <property type="entry name" value="Winged helix-like DNA-binding domain superfamily/Winged helix DNA-binding domain"/>
    <property type="match status" value="1"/>
</dbReference>
<feature type="domain" description="NrtR DNA-binding winged helix" evidence="1">
    <location>
        <begin position="152"/>
        <end position="207"/>
    </location>
</feature>
<reference evidence="2 3" key="1">
    <citation type="submission" date="2022-06" db="EMBL/GenBank/DDBJ databases">
        <title>Genomic Encyclopedia of Archaeal and Bacterial Type Strains, Phase II (KMG-II): from individual species to whole genera.</title>
        <authorList>
            <person name="Goeker M."/>
        </authorList>
    </citation>
    <scope>NUCLEOTIDE SEQUENCE [LARGE SCALE GENOMIC DNA]</scope>
    <source>
        <strain evidence="2 3">DSM 44693</strain>
    </source>
</reference>
<dbReference type="SUPFAM" id="SSF46785">
    <property type="entry name" value="Winged helix' DNA-binding domain"/>
    <property type="match status" value="1"/>
</dbReference>
<dbReference type="InterPro" id="IPR054105">
    <property type="entry name" value="WHD_NrtR"/>
</dbReference>
<protein>
    <recommendedName>
        <fullName evidence="1">NrtR DNA-binding winged helix domain-containing protein</fullName>
    </recommendedName>
</protein>
<gene>
    <name evidence="2" type="ORF">LX13_000530</name>
</gene>
<dbReference type="SUPFAM" id="SSF55811">
    <property type="entry name" value="Nudix"/>
    <property type="match status" value="1"/>
</dbReference>
<dbReference type="InterPro" id="IPR015797">
    <property type="entry name" value="NUDIX_hydrolase-like_dom_sf"/>
</dbReference>
<evidence type="ECO:0000313" key="3">
    <source>
        <dbReference type="Proteomes" id="UP001206895"/>
    </source>
</evidence>
<evidence type="ECO:0000313" key="2">
    <source>
        <dbReference type="EMBL" id="MCP2174723.1"/>
    </source>
</evidence>
<accession>A0ABT1HAM0</accession>
<comment type="caution">
    <text evidence="2">The sequence shown here is derived from an EMBL/GenBank/DDBJ whole genome shotgun (WGS) entry which is preliminary data.</text>
</comment>
<evidence type="ECO:0000259" key="1">
    <source>
        <dbReference type="Pfam" id="PF21906"/>
    </source>
</evidence>
<dbReference type="RefSeq" id="WP_253659753.1">
    <property type="nucleotide sequence ID" value="NZ_BAAAJQ010000001.1"/>
</dbReference>
<dbReference type="EMBL" id="JAMTCJ010000001">
    <property type="protein sequence ID" value="MCP2174723.1"/>
    <property type="molecule type" value="Genomic_DNA"/>
</dbReference>
<dbReference type="CDD" id="cd18873">
    <property type="entry name" value="NUDIX_NadM_like"/>
    <property type="match status" value="1"/>
</dbReference>
<dbReference type="Gene3D" id="3.90.79.10">
    <property type="entry name" value="Nucleoside Triphosphate Pyrophosphohydrolase"/>
    <property type="match status" value="1"/>
</dbReference>